<name>A0A1S2LM51_9BACI</name>
<feature type="transmembrane region" description="Helical" evidence="7">
    <location>
        <begin position="178"/>
        <end position="198"/>
    </location>
</feature>
<dbReference type="RefSeq" id="WP_071313074.1">
    <property type="nucleotide sequence ID" value="NZ_MLQQ01000018.1"/>
</dbReference>
<evidence type="ECO:0000256" key="7">
    <source>
        <dbReference type="SAM" id="Phobius"/>
    </source>
</evidence>
<comment type="caution">
    <text evidence="10">The sequence shown here is derived from an EMBL/GenBank/DDBJ whole genome shotgun (WGS) entry which is preliminary data.</text>
</comment>
<keyword evidence="3 7" id="KW-0472">Membrane</keyword>
<dbReference type="CDD" id="cd06225">
    <property type="entry name" value="HAMP"/>
    <property type="match status" value="1"/>
</dbReference>
<dbReference type="InterPro" id="IPR004089">
    <property type="entry name" value="MCPsignal_dom"/>
</dbReference>
<evidence type="ECO:0008006" key="12">
    <source>
        <dbReference type="Google" id="ProtNLM"/>
    </source>
</evidence>
<dbReference type="Pfam" id="PF12729">
    <property type="entry name" value="4HB_MCP_1"/>
    <property type="match status" value="1"/>
</dbReference>
<feature type="domain" description="HAMP" evidence="9">
    <location>
        <begin position="201"/>
        <end position="254"/>
    </location>
</feature>
<dbReference type="PANTHER" id="PTHR32089">
    <property type="entry name" value="METHYL-ACCEPTING CHEMOTAXIS PROTEIN MCPB"/>
    <property type="match status" value="1"/>
</dbReference>
<dbReference type="Gene3D" id="1.10.287.950">
    <property type="entry name" value="Methyl-accepting chemotaxis protein"/>
    <property type="match status" value="1"/>
</dbReference>
<dbReference type="SUPFAM" id="SSF58104">
    <property type="entry name" value="Methyl-accepting chemotaxis protein (MCP) signaling domain"/>
    <property type="match status" value="1"/>
</dbReference>
<dbReference type="EMBL" id="MLQQ01000018">
    <property type="protein sequence ID" value="OIJ12767.1"/>
    <property type="molecule type" value="Genomic_DNA"/>
</dbReference>
<dbReference type="PROSITE" id="PS50885">
    <property type="entry name" value="HAMP"/>
    <property type="match status" value="1"/>
</dbReference>
<dbReference type="GO" id="GO:0005886">
    <property type="term" value="C:plasma membrane"/>
    <property type="evidence" value="ECO:0007669"/>
    <property type="project" value="UniProtKB-SubCell"/>
</dbReference>
<evidence type="ECO:0000256" key="5">
    <source>
        <dbReference type="ARBA" id="ARBA00029447"/>
    </source>
</evidence>
<keyword evidence="4 6" id="KW-0807">Transducer</keyword>
<keyword evidence="7" id="KW-0812">Transmembrane</keyword>
<comment type="subcellular location">
    <subcellularLocation>
        <location evidence="1">Cell membrane</location>
    </subcellularLocation>
</comment>
<dbReference type="OrthoDB" id="2168386at2"/>
<keyword evidence="2" id="KW-1003">Cell membrane</keyword>
<dbReference type="InterPro" id="IPR024478">
    <property type="entry name" value="HlyB_4HB_MCP"/>
</dbReference>
<proteinExistence type="inferred from homology"/>
<dbReference type="SMART" id="SM00283">
    <property type="entry name" value="MA"/>
    <property type="match status" value="1"/>
</dbReference>
<dbReference type="Gene3D" id="6.10.340.10">
    <property type="match status" value="1"/>
</dbReference>
<protein>
    <recommendedName>
        <fullName evidence="12">Methyl-accepting chemotaxis protein</fullName>
    </recommendedName>
</protein>
<comment type="similarity">
    <text evidence="5">Belongs to the methyl-accepting chemotaxis (MCP) protein family.</text>
</comment>
<dbReference type="CDD" id="cd11386">
    <property type="entry name" value="MCP_signal"/>
    <property type="match status" value="1"/>
</dbReference>
<dbReference type="PROSITE" id="PS50111">
    <property type="entry name" value="CHEMOTAXIS_TRANSDUC_2"/>
    <property type="match status" value="1"/>
</dbReference>
<dbReference type="PANTHER" id="PTHR32089:SF112">
    <property type="entry name" value="LYSOZYME-LIKE PROTEIN-RELATED"/>
    <property type="match status" value="1"/>
</dbReference>
<organism evidence="10 11">
    <name type="scientific">Anaerobacillus arseniciselenatis</name>
    <dbReference type="NCBI Taxonomy" id="85682"/>
    <lineage>
        <taxon>Bacteria</taxon>
        <taxon>Bacillati</taxon>
        <taxon>Bacillota</taxon>
        <taxon>Bacilli</taxon>
        <taxon>Bacillales</taxon>
        <taxon>Bacillaceae</taxon>
        <taxon>Anaerobacillus</taxon>
    </lineage>
</organism>
<dbReference type="Proteomes" id="UP000180098">
    <property type="component" value="Unassembled WGS sequence"/>
</dbReference>
<evidence type="ECO:0000256" key="4">
    <source>
        <dbReference type="ARBA" id="ARBA00023224"/>
    </source>
</evidence>
<evidence type="ECO:0000256" key="2">
    <source>
        <dbReference type="ARBA" id="ARBA00022475"/>
    </source>
</evidence>
<evidence type="ECO:0000256" key="6">
    <source>
        <dbReference type="PROSITE-ProRule" id="PRU00284"/>
    </source>
</evidence>
<keyword evidence="7" id="KW-1133">Transmembrane helix</keyword>
<evidence type="ECO:0000313" key="10">
    <source>
        <dbReference type="EMBL" id="OIJ12767.1"/>
    </source>
</evidence>
<dbReference type="Pfam" id="PF00015">
    <property type="entry name" value="MCPsignal"/>
    <property type="match status" value="1"/>
</dbReference>
<dbReference type="Pfam" id="PF00672">
    <property type="entry name" value="HAMP"/>
    <property type="match status" value="1"/>
</dbReference>
<evidence type="ECO:0000313" key="11">
    <source>
        <dbReference type="Proteomes" id="UP000180098"/>
    </source>
</evidence>
<evidence type="ECO:0000259" key="8">
    <source>
        <dbReference type="PROSITE" id="PS50111"/>
    </source>
</evidence>
<sequence>MRSLRGKILSGFTIILLLLVIMSAYSLFNVNRINSNVERIVQEDLQSLTISNQLAHNMAERLALVRGYILIGDTDYKDRYLQLTEISINLEEQLVQLNGSEEVQELVENSQLWDRLVTGRIFPMFEANGRDTAVASIRHQVDPLAEDVMSGYRGLASSGQEEIIAQGREMSQHGQTIVLMNIILTVVGVGLSLGVAIFTARKIIQPIVAVVNRVEQVAKGDLTGEKINVQTNDELGRLTASTNEMADNLRSLLSKTSQTSDQVAASSEELTANSEQTTVATNQIVTTIQEVAKGAEVTVNGTKESARAMEEMTTGIQKIAESSSIVSSSSLDATQEAEEGNKSLQRVIEQMNSISVAVKDATKIIGRLGERSNEIGNILGVITDISEQTNLLALNAAIEAARAGEHGKGFAVVADEVRKLAEESRSSAAKISSVIHEIQEDTSVAVKTMDNGTKEVEAGIVVVEETGHAFEKILTAIQNVSTQIQEVSAISEEMSASSQQVSASVDDMSHVATETSDRFHTVATGAEQQLSSMEEIQSSANNLSKLAQGLQEEIKKFKL</sequence>
<dbReference type="FunFam" id="1.10.287.950:FF:000001">
    <property type="entry name" value="Methyl-accepting chemotaxis sensory transducer"/>
    <property type="match status" value="1"/>
</dbReference>
<gene>
    <name evidence="10" type="ORF">BKP35_09295</name>
</gene>
<dbReference type="AlphaFoldDB" id="A0A1S2LM51"/>
<dbReference type="GO" id="GO:0006935">
    <property type="term" value="P:chemotaxis"/>
    <property type="evidence" value="ECO:0007669"/>
    <property type="project" value="UniProtKB-ARBA"/>
</dbReference>
<dbReference type="SMART" id="SM00304">
    <property type="entry name" value="HAMP"/>
    <property type="match status" value="1"/>
</dbReference>
<feature type="domain" description="Methyl-accepting transducer" evidence="8">
    <location>
        <begin position="273"/>
        <end position="509"/>
    </location>
</feature>
<evidence type="ECO:0000259" key="9">
    <source>
        <dbReference type="PROSITE" id="PS50885"/>
    </source>
</evidence>
<evidence type="ECO:0000256" key="1">
    <source>
        <dbReference type="ARBA" id="ARBA00004236"/>
    </source>
</evidence>
<keyword evidence="11" id="KW-1185">Reference proteome</keyword>
<dbReference type="InterPro" id="IPR003660">
    <property type="entry name" value="HAMP_dom"/>
</dbReference>
<reference evidence="10 11" key="1">
    <citation type="submission" date="2016-10" db="EMBL/GenBank/DDBJ databases">
        <title>Draft genome sequences of four alkaliphilic bacteria belonging to the Anaerobacillus genus.</title>
        <authorList>
            <person name="Bassil N.M."/>
            <person name="Lloyd J.R."/>
        </authorList>
    </citation>
    <scope>NUCLEOTIDE SEQUENCE [LARGE SCALE GENOMIC DNA]</scope>
    <source>
        <strain evidence="10 11">DSM 15340</strain>
    </source>
</reference>
<dbReference type="GO" id="GO:0007165">
    <property type="term" value="P:signal transduction"/>
    <property type="evidence" value="ECO:0007669"/>
    <property type="project" value="UniProtKB-KW"/>
</dbReference>
<accession>A0A1S2LM51</accession>
<evidence type="ECO:0000256" key="3">
    <source>
        <dbReference type="ARBA" id="ARBA00023136"/>
    </source>
</evidence>